<evidence type="ECO:0000313" key="3">
    <source>
        <dbReference type="Proteomes" id="UP000316125"/>
    </source>
</evidence>
<organism evidence="2 3">
    <name type="scientific">Microbacterium foliorum</name>
    <dbReference type="NCBI Taxonomy" id="104336"/>
    <lineage>
        <taxon>Bacteria</taxon>
        <taxon>Bacillati</taxon>
        <taxon>Actinomycetota</taxon>
        <taxon>Actinomycetes</taxon>
        <taxon>Micrococcales</taxon>
        <taxon>Microbacteriaceae</taxon>
        <taxon>Microbacterium</taxon>
    </lineage>
</organism>
<dbReference type="InterPro" id="IPR001173">
    <property type="entry name" value="Glyco_trans_2-like"/>
</dbReference>
<dbReference type="Pfam" id="PF13692">
    <property type="entry name" value="Glyco_trans_1_4"/>
    <property type="match status" value="1"/>
</dbReference>
<dbReference type="PANTHER" id="PTHR43685:SF11">
    <property type="entry name" value="GLYCOSYLTRANSFERASE TAGX-RELATED"/>
    <property type="match status" value="1"/>
</dbReference>
<accession>A0A4Y5YT94</accession>
<protein>
    <submittedName>
        <fullName evidence="2">Glycosyltransferase</fullName>
    </submittedName>
</protein>
<dbReference type="Proteomes" id="UP000316125">
    <property type="component" value="Chromosome"/>
</dbReference>
<dbReference type="SUPFAM" id="SSF53756">
    <property type="entry name" value="UDP-Glycosyltransferase/glycogen phosphorylase"/>
    <property type="match status" value="1"/>
</dbReference>
<sequence length="777" mass="84202">MTLRPLLTIVMPVSGDDATVATALESALAQSLVDIEIVCVDDASTDGTAAVLERFRQRDPRVRVVRHERNLSAFQARRTGVLAASAELVMFLDGDDELTPHAAATAVAQAEATDADIVGFGVTVVERDGRTGSPYEVRLQPPQHPLSGHDVLSGLFPVGKPAQGQLWRFLFRTRVLREAYSLVADDLALPRVNDLPLLFLAAVIATSYAAVPDKLYLYHFGRGGSGHRVDTVERAQFYTGAISSVDAIGPAVDSLAASHAEPDLVRDTYESVRLSIIGYVCFQLVEHSDDAVLDSALAHLHTVASGQDIVHAAARFYPATLKALKFHTPWQGLPERPARSILLVTSTLRTGGVSAVLTSQAQYLHEAGYRVTVVARNGGSDASALPAGIPFVELASRRLSDQLAQWAELCRAHEVDVIIDHQVLYMDTWPEFALVARAEGAATIGWLHNFVARPVYDGNDRLTLTERCSPTLAQLITLSPLDVAYFRLRGVEHVAYLPNPPSPLMLESSAHSSAKRAPSGRLELVWWGRLEQRTKQVRELVEVGVQLRALGVPFRLTVIGPDWDDVTAKKLNALARRRGVGDAVTAVGPRRGAALVAAIDAADAFVSTSIIEGYQLTIAEAQARGLPVFMYELPWLTLVQENQGVVAVPQGDARGLASRLAETLMDPAHYVQLSLASLEAASRAREDDFAQLYVDLVTGSLPPRFSPQPTLDDASRLLGLLVFFAQRAEGRTLASTDSSTWGKRVWQSAAPLGRATLRRVPGLQPLAHRAKGWLGAR</sequence>
<dbReference type="PANTHER" id="PTHR43685">
    <property type="entry name" value="GLYCOSYLTRANSFERASE"/>
    <property type="match status" value="1"/>
</dbReference>
<proteinExistence type="predicted"/>
<keyword evidence="2" id="KW-0808">Transferase</keyword>
<evidence type="ECO:0000313" key="2">
    <source>
        <dbReference type="EMBL" id="QDE35756.1"/>
    </source>
</evidence>
<feature type="domain" description="Glycosyltransferase 2-like" evidence="1">
    <location>
        <begin position="8"/>
        <end position="135"/>
    </location>
</feature>
<dbReference type="InterPro" id="IPR050834">
    <property type="entry name" value="Glycosyltransf_2"/>
</dbReference>
<dbReference type="EMBL" id="CP041040">
    <property type="protein sequence ID" value="QDE35756.1"/>
    <property type="molecule type" value="Genomic_DNA"/>
</dbReference>
<reference evidence="2 3" key="1">
    <citation type="submission" date="2019-06" db="EMBL/GenBank/DDBJ databases">
        <title>Complete genome of Microbacterium foliorum M2.</title>
        <authorList>
            <person name="Cao G."/>
        </authorList>
    </citation>
    <scope>NUCLEOTIDE SEQUENCE [LARGE SCALE GENOMIC DNA]</scope>
    <source>
        <strain evidence="2 3">M2</strain>
    </source>
</reference>
<dbReference type="SUPFAM" id="SSF53448">
    <property type="entry name" value="Nucleotide-diphospho-sugar transferases"/>
    <property type="match status" value="1"/>
</dbReference>
<gene>
    <name evidence="2" type="ORF">FIV50_13725</name>
</gene>
<dbReference type="AlphaFoldDB" id="A0A4Y5YT94"/>
<dbReference type="InterPro" id="IPR029044">
    <property type="entry name" value="Nucleotide-diphossugar_trans"/>
</dbReference>
<name>A0A4Y5YT94_9MICO</name>
<evidence type="ECO:0000259" key="1">
    <source>
        <dbReference type="Pfam" id="PF00535"/>
    </source>
</evidence>
<dbReference type="Gene3D" id="3.40.50.2000">
    <property type="entry name" value="Glycogen Phosphorylase B"/>
    <property type="match status" value="2"/>
</dbReference>
<dbReference type="OrthoDB" id="5028260at2"/>
<dbReference type="GO" id="GO:0016740">
    <property type="term" value="F:transferase activity"/>
    <property type="evidence" value="ECO:0007669"/>
    <property type="project" value="UniProtKB-KW"/>
</dbReference>
<dbReference type="Gene3D" id="3.90.550.10">
    <property type="entry name" value="Spore Coat Polysaccharide Biosynthesis Protein SpsA, Chain A"/>
    <property type="match status" value="1"/>
</dbReference>
<dbReference type="RefSeq" id="WP_140037906.1">
    <property type="nucleotide sequence ID" value="NZ_CP041040.1"/>
</dbReference>
<dbReference type="CDD" id="cd00761">
    <property type="entry name" value="Glyco_tranf_GTA_type"/>
    <property type="match status" value="1"/>
</dbReference>
<dbReference type="Pfam" id="PF00535">
    <property type="entry name" value="Glycos_transf_2"/>
    <property type="match status" value="1"/>
</dbReference>